<evidence type="ECO:0000313" key="2">
    <source>
        <dbReference type="EMBL" id="MED6198485.1"/>
    </source>
</evidence>
<evidence type="ECO:0000256" key="1">
    <source>
        <dbReference type="SAM" id="MobiDB-lite"/>
    </source>
</evidence>
<proteinExistence type="predicted"/>
<feature type="compositionally biased region" description="Polar residues" evidence="1">
    <location>
        <begin position="87"/>
        <end position="100"/>
    </location>
</feature>
<name>A0ABU6XNQ8_9FABA</name>
<keyword evidence="3" id="KW-1185">Reference proteome</keyword>
<feature type="region of interest" description="Disordered" evidence="1">
    <location>
        <begin position="73"/>
        <end position="164"/>
    </location>
</feature>
<evidence type="ECO:0000313" key="3">
    <source>
        <dbReference type="Proteomes" id="UP001341840"/>
    </source>
</evidence>
<dbReference type="EMBL" id="JASCZI010212134">
    <property type="protein sequence ID" value="MED6198485.1"/>
    <property type="molecule type" value="Genomic_DNA"/>
</dbReference>
<comment type="caution">
    <text evidence="2">The sequence shown here is derived from an EMBL/GenBank/DDBJ whole genome shotgun (WGS) entry which is preliminary data.</text>
</comment>
<accession>A0ABU6XNQ8</accession>
<sequence length="164" mass="17914">MGHYPLKIWNPIILFWASRAIHLYINPFSAITLGYAIGFVIEGTPSSPKASDLGPPFEVLWTIVEDPTLTLAPFVGTSETEEQETQASVTRVRNGRNTTPQRSRRQRQPLADPGKGDRSEEQYHSAIGGSFERTLGKADSRGGAGLGSRQKSERAHQKAASHSG</sequence>
<protein>
    <submittedName>
        <fullName evidence="2">Uncharacterized protein</fullName>
    </submittedName>
</protein>
<feature type="compositionally biased region" description="Basic and acidic residues" evidence="1">
    <location>
        <begin position="114"/>
        <end position="123"/>
    </location>
</feature>
<reference evidence="2 3" key="1">
    <citation type="journal article" date="2023" name="Plants (Basel)">
        <title>Bridging the Gap: Combining Genomics and Transcriptomics Approaches to Understand Stylosanthes scabra, an Orphan Legume from the Brazilian Caatinga.</title>
        <authorList>
            <person name="Ferreira-Neto J.R.C."/>
            <person name="da Silva M.D."/>
            <person name="Binneck E."/>
            <person name="de Melo N.F."/>
            <person name="da Silva R.H."/>
            <person name="de Melo A.L.T.M."/>
            <person name="Pandolfi V."/>
            <person name="Bustamante F.O."/>
            <person name="Brasileiro-Vidal A.C."/>
            <person name="Benko-Iseppon A.M."/>
        </authorList>
    </citation>
    <scope>NUCLEOTIDE SEQUENCE [LARGE SCALE GENOMIC DNA]</scope>
    <source>
        <tissue evidence="2">Leaves</tissue>
    </source>
</reference>
<gene>
    <name evidence="2" type="ORF">PIB30_066759</name>
</gene>
<organism evidence="2 3">
    <name type="scientific">Stylosanthes scabra</name>
    <dbReference type="NCBI Taxonomy" id="79078"/>
    <lineage>
        <taxon>Eukaryota</taxon>
        <taxon>Viridiplantae</taxon>
        <taxon>Streptophyta</taxon>
        <taxon>Embryophyta</taxon>
        <taxon>Tracheophyta</taxon>
        <taxon>Spermatophyta</taxon>
        <taxon>Magnoliopsida</taxon>
        <taxon>eudicotyledons</taxon>
        <taxon>Gunneridae</taxon>
        <taxon>Pentapetalae</taxon>
        <taxon>rosids</taxon>
        <taxon>fabids</taxon>
        <taxon>Fabales</taxon>
        <taxon>Fabaceae</taxon>
        <taxon>Papilionoideae</taxon>
        <taxon>50 kb inversion clade</taxon>
        <taxon>dalbergioids sensu lato</taxon>
        <taxon>Dalbergieae</taxon>
        <taxon>Pterocarpus clade</taxon>
        <taxon>Stylosanthes</taxon>
    </lineage>
</organism>
<dbReference type="Proteomes" id="UP001341840">
    <property type="component" value="Unassembled WGS sequence"/>
</dbReference>